<protein>
    <submittedName>
        <fullName evidence="6">DUF1738 domain-containing protein</fullName>
    </submittedName>
</protein>
<dbReference type="InterPro" id="IPR034154">
    <property type="entry name" value="TOPRIM_DnaG/twinkle"/>
</dbReference>
<dbReference type="Pfam" id="PF13362">
    <property type="entry name" value="Toprim_3"/>
    <property type="match status" value="1"/>
</dbReference>
<dbReference type="Pfam" id="PF18818">
    <property type="entry name" value="MPTase-PolyVal"/>
    <property type="match status" value="1"/>
</dbReference>
<evidence type="ECO:0000259" key="4">
    <source>
        <dbReference type="Pfam" id="PF13362"/>
    </source>
</evidence>
<feature type="domain" description="Polyvalent protein metallopeptidase" evidence="5">
    <location>
        <begin position="569"/>
        <end position="693"/>
    </location>
</feature>
<feature type="region of interest" description="Disordered" evidence="2">
    <location>
        <begin position="796"/>
        <end position="819"/>
    </location>
</feature>
<proteinExistence type="predicted"/>
<dbReference type="InterPro" id="IPR006171">
    <property type="entry name" value="TOPRIM_dom"/>
</dbReference>
<comment type="caution">
    <text evidence="6">The sequence shown here is derived from an EMBL/GenBank/DDBJ whole genome shotgun (WGS) entry which is preliminary data.</text>
</comment>
<dbReference type="InterPro" id="IPR013610">
    <property type="entry name" value="ArdC_N"/>
</dbReference>
<evidence type="ECO:0000256" key="1">
    <source>
        <dbReference type="SAM" id="Coils"/>
    </source>
</evidence>
<feature type="region of interest" description="Disordered" evidence="2">
    <location>
        <begin position="371"/>
        <end position="414"/>
    </location>
</feature>
<dbReference type="CDD" id="cd01029">
    <property type="entry name" value="TOPRIM_primases"/>
    <property type="match status" value="1"/>
</dbReference>
<evidence type="ECO:0000313" key="6">
    <source>
        <dbReference type="EMBL" id="NMQ21111.1"/>
    </source>
</evidence>
<feature type="coiled-coil region" evidence="1">
    <location>
        <begin position="138"/>
        <end position="170"/>
    </location>
</feature>
<gene>
    <name evidence="6" type="ORF">E4P82_19075</name>
</gene>
<keyword evidence="1" id="KW-0175">Coiled coil</keyword>
<dbReference type="InterPro" id="IPR041459">
    <property type="entry name" value="MPTase-PolyVal"/>
</dbReference>
<keyword evidence="7" id="KW-1185">Reference proteome</keyword>
<evidence type="ECO:0000259" key="3">
    <source>
        <dbReference type="Pfam" id="PF08401"/>
    </source>
</evidence>
<name>A0ABX1TT35_9GAMM</name>
<feature type="domain" description="Toprim" evidence="4">
    <location>
        <begin position="249"/>
        <end position="349"/>
    </location>
</feature>
<evidence type="ECO:0000256" key="2">
    <source>
        <dbReference type="SAM" id="MobiDB-lite"/>
    </source>
</evidence>
<dbReference type="EMBL" id="SPMZ01000076">
    <property type="protein sequence ID" value="NMQ21111.1"/>
    <property type="molecule type" value="Genomic_DNA"/>
</dbReference>
<evidence type="ECO:0000259" key="5">
    <source>
        <dbReference type="Pfam" id="PF18818"/>
    </source>
</evidence>
<organism evidence="6 7">
    <name type="scientific">Candidatus Competibacter phosphatis</name>
    <dbReference type="NCBI Taxonomy" id="221280"/>
    <lineage>
        <taxon>Bacteria</taxon>
        <taxon>Pseudomonadati</taxon>
        <taxon>Pseudomonadota</taxon>
        <taxon>Gammaproteobacteria</taxon>
        <taxon>Candidatus Competibacteraceae</taxon>
        <taxon>Candidatus Competibacter</taxon>
    </lineage>
</organism>
<reference evidence="6 7" key="1">
    <citation type="submission" date="2019-03" db="EMBL/GenBank/DDBJ databases">
        <title>Metabolic reconstructions from genomes of highly enriched 'Candidatus Accumulibacter' and 'Candidatus Competibacter' bioreactor populations.</title>
        <authorList>
            <person name="Annavajhala M.K."/>
            <person name="Welles L."/>
            <person name="Abbas B."/>
            <person name="Sorokin D."/>
            <person name="Park H."/>
            <person name="Van Loosdrecht M."/>
            <person name="Chandran K."/>
        </authorList>
    </citation>
    <scope>NUCLEOTIDE SEQUENCE [LARGE SCALE GENOMIC DNA]</scope>
    <source>
        <strain evidence="6 7">SBR_G</strain>
    </source>
</reference>
<dbReference type="Proteomes" id="UP000760480">
    <property type="component" value="Unassembled WGS sequence"/>
</dbReference>
<sequence length="819" mass="90304">MFIWRACPVIGTAISAEPLSSMNCAWRCGMERHAPSRTRISRRWGGRNKTMANTRFDLHHAVLDAMAAAGCAPMKPEAIVFDGRLHRYDVAGDRRGRQNGWFVLHDTIIPFGAFGSWKTGVTQGWSGGDVEALPPEQRERQRRQMAEIAAQRAAEERRRQAQARERAERLWARANPTVSDRHPYLRNKQVPALGLRQLRELLLVPVHDGDGTLRSLEFLNPEGGKKFLKGGAVTEGRHWLGDPRGARTLLICEGYATGASLHQACGLPVAVAFSRGNVFPVAKDLHHRFPGVALVIAGDDDRYTPGNPGRRDAEEAARWVAGTAIFPDFTGLETARQPTDFNDVHLLGGLDHLKRQLETLLAAVPLAEVPRAEPSTRPADLGRRAEARAVPVLEMAAPRRRQKPRGDGGRPNPYQEVTDRIIEMIETGTAPWQRPWDRPRHLGVPAFPVNAATGNAYRGINVLLLGGDPRLADDPRWCGYQQAQARGWHVQAGARGTPIYFFKRIEVADGSEADEELRVDADDSSLRRTIPLLCRHTVFHASQIEGIPSLEAVYGSMAGLLDHVWDTEERLERLLRGSGARFVHAGTRAYYDPLEDTITLPPRARFRDAAAFFGVAFHELGHWTGHATRLNRPLTGQRDSPAYAREELRAELASAFLGAELGIAHDLEPHAAYLDGYLELLRNDNREIFRAARDAQGIAELILDRHPTWRLQDGVCVARTEPVPDDEADAHRHPVIAAPTATDTPTAPSLAAPYRWAFAAVRDSDAIPADSPLGRLSRRVDDALPLSAPLRAAAVPVLAPTSAPSRRPDEPSMGAGPRP</sequence>
<dbReference type="Pfam" id="PF08401">
    <property type="entry name" value="ArdcN"/>
    <property type="match status" value="1"/>
</dbReference>
<accession>A0ABX1TT35</accession>
<evidence type="ECO:0000313" key="7">
    <source>
        <dbReference type="Proteomes" id="UP000760480"/>
    </source>
</evidence>
<feature type="domain" description="N-terminal" evidence="3">
    <location>
        <begin position="413"/>
        <end position="539"/>
    </location>
</feature>